<feature type="compositionally biased region" description="Polar residues" evidence="5">
    <location>
        <begin position="292"/>
        <end position="304"/>
    </location>
</feature>
<dbReference type="GO" id="GO:0032991">
    <property type="term" value="C:protein-containing complex"/>
    <property type="evidence" value="ECO:0007669"/>
    <property type="project" value="UniProtKB-ARBA"/>
</dbReference>
<dbReference type="InterPro" id="IPR013212">
    <property type="entry name" value="Mad3/Bub1_I"/>
</dbReference>
<dbReference type="GO" id="GO:0004672">
    <property type="term" value="F:protein kinase activity"/>
    <property type="evidence" value="ECO:0007669"/>
    <property type="project" value="InterPro"/>
</dbReference>
<dbReference type="InterPro" id="IPR000719">
    <property type="entry name" value="Prot_kinase_dom"/>
</dbReference>
<protein>
    <recommendedName>
        <fullName evidence="10">Protein kinase domain-containing protein</fullName>
    </recommendedName>
</protein>
<dbReference type="InterPro" id="IPR015661">
    <property type="entry name" value="Bub1/Mad3"/>
</dbReference>
<dbReference type="PROSITE" id="PS51489">
    <property type="entry name" value="BUB1_N"/>
    <property type="match status" value="1"/>
</dbReference>
<dbReference type="SMART" id="SM00777">
    <property type="entry name" value="Mad3_BUB1_I"/>
    <property type="match status" value="1"/>
</dbReference>
<evidence type="ECO:0000256" key="1">
    <source>
        <dbReference type="ARBA" id="ARBA00004629"/>
    </source>
</evidence>
<dbReference type="InterPro" id="IPR011009">
    <property type="entry name" value="Kinase-like_dom_sf"/>
</dbReference>
<dbReference type="InterPro" id="IPR012572">
    <property type="entry name" value="Mad3/Bub1_II"/>
</dbReference>
<evidence type="ECO:0008006" key="10">
    <source>
        <dbReference type="Google" id="ProtNLM"/>
    </source>
</evidence>
<evidence type="ECO:0000313" key="9">
    <source>
        <dbReference type="Proteomes" id="UP000515788"/>
    </source>
</evidence>
<dbReference type="GO" id="GO:0005524">
    <property type="term" value="F:ATP binding"/>
    <property type="evidence" value="ECO:0007669"/>
    <property type="project" value="InterPro"/>
</dbReference>
<feature type="compositionally biased region" description="Basic and acidic residues" evidence="5">
    <location>
        <begin position="457"/>
        <end position="469"/>
    </location>
</feature>
<feature type="domain" description="Protein kinase" evidence="6">
    <location>
        <begin position="702"/>
        <end position="1008"/>
    </location>
</feature>
<dbReference type="GO" id="GO:0051754">
    <property type="term" value="P:meiotic sister chromatid cohesion, centromeric"/>
    <property type="evidence" value="ECO:0007669"/>
    <property type="project" value="TreeGrafter"/>
</dbReference>
<dbReference type="PROSITE" id="PS50011">
    <property type="entry name" value="PROTEIN_KINASE_DOM"/>
    <property type="match status" value="1"/>
</dbReference>
<evidence type="ECO:0000256" key="3">
    <source>
        <dbReference type="ARBA" id="ARBA00022838"/>
    </source>
</evidence>
<dbReference type="GO" id="GO:0005634">
    <property type="term" value="C:nucleus"/>
    <property type="evidence" value="ECO:0007669"/>
    <property type="project" value="TreeGrafter"/>
</dbReference>
<evidence type="ECO:0000259" key="6">
    <source>
        <dbReference type="PROSITE" id="PS50011"/>
    </source>
</evidence>
<gene>
    <name evidence="8" type="ORF">HG536_0E04780</name>
</gene>
<dbReference type="GO" id="GO:0007094">
    <property type="term" value="P:mitotic spindle assembly checkpoint signaling"/>
    <property type="evidence" value="ECO:0007669"/>
    <property type="project" value="InterPro"/>
</dbReference>
<keyword evidence="4" id="KW-0137">Centromere</keyword>
<evidence type="ECO:0000256" key="4">
    <source>
        <dbReference type="ARBA" id="ARBA00023328"/>
    </source>
</evidence>
<dbReference type="Proteomes" id="UP000515788">
    <property type="component" value="Chromosome 5"/>
</dbReference>
<name>A0A7G3ZJ81_9SACH</name>
<dbReference type="GeneID" id="59326763"/>
<dbReference type="Pfam" id="PF00069">
    <property type="entry name" value="Pkinase"/>
    <property type="match status" value="1"/>
</dbReference>
<keyword evidence="3" id="KW-0995">Kinetochore</keyword>
<feature type="region of interest" description="Disordered" evidence="5">
    <location>
        <begin position="289"/>
        <end position="319"/>
    </location>
</feature>
<dbReference type="KEGG" id="tgb:HG536_0E04780"/>
<dbReference type="CDD" id="cd13981">
    <property type="entry name" value="STKc_Bub1_BubR1"/>
    <property type="match status" value="1"/>
</dbReference>
<dbReference type="Gene3D" id="1.20.58.2070">
    <property type="match status" value="1"/>
</dbReference>
<dbReference type="Gene3D" id="6.10.20.170">
    <property type="match status" value="1"/>
</dbReference>
<reference evidence="8 9" key="1">
    <citation type="submission" date="2020-06" db="EMBL/GenBank/DDBJ databases">
        <title>The yeast mating-type switching endonuclease HO is a domesticated member of an unorthodox homing genetic element family.</title>
        <authorList>
            <person name="Coughlan A.Y."/>
            <person name="Lombardi L."/>
            <person name="Braun-Galleani S."/>
            <person name="Martos A.R."/>
            <person name="Galeote V."/>
            <person name="Bigey F."/>
            <person name="Dequin S."/>
            <person name="Byrne K.P."/>
            <person name="Wolfe K.H."/>
        </authorList>
    </citation>
    <scope>NUCLEOTIDE SEQUENCE [LARGE SCALE GENOMIC DNA]</scope>
    <source>
        <strain evidence="8 9">CBS764</strain>
    </source>
</reference>
<dbReference type="Pfam" id="PF08311">
    <property type="entry name" value="Mad3_BUB1_I"/>
    <property type="match status" value="1"/>
</dbReference>
<dbReference type="PANTHER" id="PTHR14030:SF4">
    <property type="entry name" value="BUB1 KINASE, ISOFORM A-RELATED"/>
    <property type="match status" value="1"/>
</dbReference>
<dbReference type="PROSITE" id="PS00108">
    <property type="entry name" value="PROTEIN_KINASE_ST"/>
    <property type="match status" value="1"/>
</dbReference>
<dbReference type="EMBL" id="CP059250">
    <property type="protein sequence ID" value="QLL33567.1"/>
    <property type="molecule type" value="Genomic_DNA"/>
</dbReference>
<dbReference type="Gene3D" id="1.10.510.10">
    <property type="entry name" value="Transferase(Phosphotransferase) domain 1"/>
    <property type="match status" value="1"/>
</dbReference>
<evidence type="ECO:0000259" key="7">
    <source>
        <dbReference type="PROSITE" id="PS51489"/>
    </source>
</evidence>
<feature type="compositionally biased region" description="Polar residues" evidence="5">
    <location>
        <begin position="427"/>
        <end position="437"/>
    </location>
</feature>
<feature type="region of interest" description="Disordered" evidence="5">
    <location>
        <begin position="590"/>
        <end position="633"/>
    </location>
</feature>
<feature type="compositionally biased region" description="Polar residues" evidence="5">
    <location>
        <begin position="596"/>
        <end position="605"/>
    </location>
</feature>
<evidence type="ECO:0000256" key="2">
    <source>
        <dbReference type="ARBA" id="ARBA00022454"/>
    </source>
</evidence>
<feature type="region of interest" description="Disordered" evidence="5">
    <location>
        <begin position="398"/>
        <end position="476"/>
    </location>
</feature>
<dbReference type="Pfam" id="PF08171">
    <property type="entry name" value="Mad3_BUB1_II"/>
    <property type="match status" value="1"/>
</dbReference>
<feature type="domain" description="BUB1 N-terminal" evidence="7">
    <location>
        <begin position="59"/>
        <end position="222"/>
    </location>
</feature>
<keyword evidence="2" id="KW-0158">Chromosome</keyword>
<feature type="compositionally biased region" description="Polar residues" evidence="5">
    <location>
        <begin position="618"/>
        <end position="630"/>
    </location>
</feature>
<organism evidence="8 9">
    <name type="scientific">Torulaspora globosa</name>
    <dbReference type="NCBI Taxonomy" id="48254"/>
    <lineage>
        <taxon>Eukaryota</taxon>
        <taxon>Fungi</taxon>
        <taxon>Dikarya</taxon>
        <taxon>Ascomycota</taxon>
        <taxon>Saccharomycotina</taxon>
        <taxon>Saccharomycetes</taxon>
        <taxon>Saccharomycetales</taxon>
        <taxon>Saccharomycetaceae</taxon>
        <taxon>Torulaspora</taxon>
    </lineage>
</organism>
<dbReference type="OrthoDB" id="248495at2759"/>
<dbReference type="GO" id="GO:0000776">
    <property type="term" value="C:kinetochore"/>
    <property type="evidence" value="ECO:0007669"/>
    <property type="project" value="UniProtKB-KW"/>
</dbReference>
<evidence type="ECO:0000313" key="8">
    <source>
        <dbReference type="EMBL" id="QLL33567.1"/>
    </source>
</evidence>
<dbReference type="RefSeq" id="XP_037140241.1">
    <property type="nucleotide sequence ID" value="XM_037284345.1"/>
</dbReference>
<dbReference type="PANTHER" id="PTHR14030">
    <property type="entry name" value="MITOTIC CHECKPOINT SERINE/THREONINE-PROTEIN KINASE BUB1"/>
    <property type="match status" value="1"/>
</dbReference>
<dbReference type="Gene3D" id="1.25.40.930">
    <property type="match status" value="1"/>
</dbReference>
<dbReference type="SUPFAM" id="SSF56112">
    <property type="entry name" value="Protein kinase-like (PK-like)"/>
    <property type="match status" value="1"/>
</dbReference>
<dbReference type="InterPro" id="IPR008271">
    <property type="entry name" value="Ser/Thr_kinase_AS"/>
</dbReference>
<dbReference type="AlphaFoldDB" id="A0A7G3ZJ81"/>
<keyword evidence="9" id="KW-1185">Reference proteome</keyword>
<sequence length="1008" mass="114454">MMSNGSSNRGRTTNFNEIEEEKENILPLRDGRSAQGLSQVLNEDLSQLNCTRLTFERRLLEELEDLDDPLELFMEYINWINHAYPQGGSSKKSGMLDLLERCLMYFRDMETYKNDPRLLKVWLWYIEVFSADSDQDSKEIFIYMLRKRIGNKLALFYEAFAASLFEAGKFKEAHIILKMGVDENARPQNRLLKRLEECEMKLRIMNIEPSNSGPADRQFLESSSNLVLGRGRSSLLTTMQGGSSGNAVLDRDVRLAKYDVFRDEENANDVNAPLRNDGWDLLDSRANRTKENQATSTRITSGSNLGKIDQEGDYQQRQASSEKLPIFKDSLGRSEPVYKLVQVAGKKPEKIDCNFNLIYPTSNEEFCIEEILAISRNVYHKIDNDAVLAQDEAPMIKKRKKSAPLTEKKALLPSSQPPVSHIRDGSQNEPSNHSNQSEDNEKLQVVPSTSILPLRSGQEDDRTDHEKIKKQLQSPRSPTITYFSKSAMEEVYSMFNQHYQEPKAIADRDETTGRFVLDNITQDYTRQNLEDLTEVKRTDADGNTKTGNLYVEAAEKNIVASPHKEAIEAETASDIYGAGRHDFMTPIQERNEKPSETPSEGQNGDSGKDLSEVDGSSPFLTQPQLTTSGNKKSEAHIIEDPLNSKLRAQLLANVKPPLDDYETFYRYNQPLKMSALLKRIHRVSKSENKNPIVDFKKTGDLYCIRAELGEGGYATVYLAESSTGGLKALKVEKPASVWEFYILKQVEKKLKGNGVLRSIINASSLHCFQDESYLVLNYANQGTILDLVNLQKEKSKGPIDELLCMFMTIELMKVVEALHSVGIVHGDLKPDNCMIRFETGSLGPYQADGSEGWDRKGIYLIDFGRSFNMSLFEPGTKFKANWKTDQQDCVEMTKGIPWSYEADYFGLAGIIHSLLFGELIDTIQGPDGRVRLRNSFKRYWKQDIWSSIFDALINSNSFDCFPITSMLVESRLQIEAYLTSHNTDNLRCIIRDLESELTQARRGTRFSR</sequence>
<accession>A0A7G3ZJ81</accession>
<proteinExistence type="predicted"/>
<evidence type="ECO:0000256" key="5">
    <source>
        <dbReference type="SAM" id="MobiDB-lite"/>
    </source>
</evidence>
<comment type="subcellular location">
    <subcellularLocation>
        <location evidence="1">Chromosome</location>
        <location evidence="1">Centromere</location>
        <location evidence="1">Kinetochore</location>
    </subcellularLocation>
</comment>
<dbReference type="SMART" id="SM00220">
    <property type="entry name" value="S_TKc"/>
    <property type="match status" value="1"/>
</dbReference>